<keyword evidence="3" id="KW-1185">Reference proteome</keyword>
<dbReference type="AlphaFoldDB" id="A0AAD6KG49"/>
<accession>A0AAD6KG49</accession>
<dbReference type="Proteomes" id="UP001162972">
    <property type="component" value="Chromosome 19"/>
</dbReference>
<reference evidence="2 3" key="1">
    <citation type="journal article" date="2023" name="Int. J. Mol. Sci.">
        <title>De Novo Assembly and Annotation of 11 Diverse Shrub Willow (Salix) Genomes Reveals Novel Gene Organization in Sex-Linked Regions.</title>
        <authorList>
            <person name="Hyden B."/>
            <person name="Feng K."/>
            <person name="Yates T.B."/>
            <person name="Jawdy S."/>
            <person name="Cereghino C."/>
            <person name="Smart L.B."/>
            <person name="Muchero W."/>
        </authorList>
    </citation>
    <scope>NUCLEOTIDE SEQUENCE [LARGE SCALE GENOMIC DNA]</scope>
    <source>
        <tissue evidence="2">Shoot tip</tissue>
    </source>
</reference>
<comment type="caution">
    <text evidence="2">The sequence shown here is derived from an EMBL/GenBank/DDBJ whole genome shotgun (WGS) entry which is preliminary data.</text>
</comment>
<proteinExistence type="predicted"/>
<evidence type="ECO:0000313" key="2">
    <source>
        <dbReference type="EMBL" id="KAJ6422598.1"/>
    </source>
</evidence>
<protein>
    <submittedName>
        <fullName evidence="2">Uncharacterized protein</fullName>
    </submittedName>
</protein>
<organism evidence="2 3">
    <name type="scientific">Salix udensis</name>
    <dbReference type="NCBI Taxonomy" id="889485"/>
    <lineage>
        <taxon>Eukaryota</taxon>
        <taxon>Viridiplantae</taxon>
        <taxon>Streptophyta</taxon>
        <taxon>Embryophyta</taxon>
        <taxon>Tracheophyta</taxon>
        <taxon>Spermatophyta</taxon>
        <taxon>Magnoliopsida</taxon>
        <taxon>eudicotyledons</taxon>
        <taxon>Gunneridae</taxon>
        <taxon>Pentapetalae</taxon>
        <taxon>rosids</taxon>
        <taxon>fabids</taxon>
        <taxon>Malpighiales</taxon>
        <taxon>Salicaceae</taxon>
        <taxon>Saliceae</taxon>
        <taxon>Salix</taxon>
    </lineage>
</organism>
<dbReference type="EMBL" id="JAPFFJ010000007">
    <property type="protein sequence ID" value="KAJ6422598.1"/>
    <property type="molecule type" value="Genomic_DNA"/>
</dbReference>
<feature type="region of interest" description="Disordered" evidence="1">
    <location>
        <begin position="110"/>
        <end position="141"/>
    </location>
</feature>
<evidence type="ECO:0000313" key="3">
    <source>
        <dbReference type="Proteomes" id="UP001162972"/>
    </source>
</evidence>
<feature type="compositionally biased region" description="Basic and acidic residues" evidence="1">
    <location>
        <begin position="128"/>
        <end position="141"/>
    </location>
</feature>
<gene>
    <name evidence="2" type="ORF">OIU84_027545</name>
</gene>
<name>A0AAD6KG49_9ROSI</name>
<evidence type="ECO:0000256" key="1">
    <source>
        <dbReference type="SAM" id="MobiDB-lite"/>
    </source>
</evidence>
<sequence length="141" mass="15889">MSIQQIPEKEVTTLRKRLYQAIDLSAGPIDESMKESELVLKFEAIDLLLQDLENSLLGVKAWEDKLVGHFTEMRLQIYKTLTNAKNKADGSDIKGDLQLVEGKIRELNKVLEPPPDLGRTGQGSQENAEIKKETTDLLVDR</sequence>